<evidence type="ECO:0000256" key="7">
    <source>
        <dbReference type="ARBA" id="ARBA00060351"/>
    </source>
</evidence>
<dbReference type="EnsemblFungi" id="EJT70655">
    <property type="protein sequence ID" value="EJT70655"/>
    <property type="gene ID" value="GGTG_11678"/>
</dbReference>
<evidence type="ECO:0000256" key="2">
    <source>
        <dbReference type="ARBA" id="ARBA00010082"/>
    </source>
</evidence>
<dbReference type="EMBL" id="GL385401">
    <property type="protein sequence ID" value="EJT70655.1"/>
    <property type="molecule type" value="Genomic_DNA"/>
</dbReference>
<keyword evidence="5" id="KW-0653">Protein transport</keyword>
<evidence type="ECO:0000313" key="10">
    <source>
        <dbReference type="EMBL" id="EJT70655.1"/>
    </source>
</evidence>
<comment type="similarity">
    <text evidence="2">Belongs to the ATG29 family.</text>
</comment>
<dbReference type="Gene3D" id="1.10.10.2570">
    <property type="match status" value="1"/>
</dbReference>
<dbReference type="VEuPathDB" id="FungiDB:GGTG_11678"/>
<feature type="region of interest" description="Disordered" evidence="8">
    <location>
        <begin position="79"/>
        <end position="428"/>
    </location>
</feature>
<feature type="compositionally biased region" description="Polar residues" evidence="8">
    <location>
        <begin position="412"/>
        <end position="428"/>
    </location>
</feature>
<reference evidence="10" key="2">
    <citation type="submission" date="2010-07" db="EMBL/GenBank/DDBJ databases">
        <authorList>
            <consortium name="The Broad Institute Genome Sequencing Platform"/>
            <consortium name="Broad Institute Genome Sequencing Center for Infectious Disease"/>
            <person name="Ma L.-J."/>
            <person name="Dead R."/>
            <person name="Young S."/>
            <person name="Zeng Q."/>
            <person name="Koehrsen M."/>
            <person name="Alvarado L."/>
            <person name="Berlin A."/>
            <person name="Chapman S.B."/>
            <person name="Chen Z."/>
            <person name="Freedman E."/>
            <person name="Gellesch M."/>
            <person name="Goldberg J."/>
            <person name="Griggs A."/>
            <person name="Gujja S."/>
            <person name="Heilman E.R."/>
            <person name="Heiman D."/>
            <person name="Hepburn T."/>
            <person name="Howarth C."/>
            <person name="Jen D."/>
            <person name="Larson L."/>
            <person name="Mehta T."/>
            <person name="Neiman D."/>
            <person name="Pearson M."/>
            <person name="Roberts A."/>
            <person name="Saif S."/>
            <person name="Shea T."/>
            <person name="Shenoy N."/>
            <person name="Sisk P."/>
            <person name="Stolte C."/>
            <person name="Sykes S."/>
            <person name="Walk T."/>
            <person name="White J."/>
            <person name="Yandava C."/>
            <person name="Haas B."/>
            <person name="Nusbaum C."/>
            <person name="Birren B."/>
        </authorList>
    </citation>
    <scope>NUCLEOTIDE SEQUENCE</scope>
    <source>
        <strain evidence="10">R3-111a-1</strain>
    </source>
</reference>
<accession>J3PDV5</accession>
<dbReference type="InterPro" id="IPR039362">
    <property type="entry name" value="ATG29_sf"/>
</dbReference>
<feature type="compositionally biased region" description="Polar residues" evidence="8">
    <location>
        <begin position="158"/>
        <end position="176"/>
    </location>
</feature>
<dbReference type="FunFam" id="1.10.10.2570:FF:000001">
    <property type="entry name" value="Autophagy-related protein 29"/>
    <property type="match status" value="1"/>
</dbReference>
<dbReference type="InterPro" id="IPR040666">
    <property type="entry name" value="Atg29_N"/>
</dbReference>
<comment type="function">
    <text evidence="7">Plays a role in autophagy. Functions at the preautophagosomal structure (PAS) in order to form normal autophagosomes under starvation conditions. Also plays a role in mitophagy and regulation of filamentous growth.</text>
</comment>
<evidence type="ECO:0000256" key="6">
    <source>
        <dbReference type="ARBA" id="ARBA00023006"/>
    </source>
</evidence>
<reference evidence="12" key="1">
    <citation type="submission" date="2010-07" db="EMBL/GenBank/DDBJ databases">
        <title>The genome sequence of Gaeumannomyces graminis var. tritici strain R3-111a-1.</title>
        <authorList>
            <consortium name="The Broad Institute Genome Sequencing Platform"/>
            <person name="Ma L.-J."/>
            <person name="Dead R."/>
            <person name="Young S."/>
            <person name="Zeng Q."/>
            <person name="Koehrsen M."/>
            <person name="Alvarado L."/>
            <person name="Berlin A."/>
            <person name="Chapman S.B."/>
            <person name="Chen Z."/>
            <person name="Freedman E."/>
            <person name="Gellesch M."/>
            <person name="Goldberg J."/>
            <person name="Griggs A."/>
            <person name="Gujja S."/>
            <person name="Heilman E.R."/>
            <person name="Heiman D."/>
            <person name="Hepburn T."/>
            <person name="Howarth C."/>
            <person name="Jen D."/>
            <person name="Larson L."/>
            <person name="Mehta T."/>
            <person name="Neiman D."/>
            <person name="Pearson M."/>
            <person name="Roberts A."/>
            <person name="Saif S."/>
            <person name="Shea T."/>
            <person name="Shenoy N."/>
            <person name="Sisk P."/>
            <person name="Stolte C."/>
            <person name="Sykes S."/>
            <person name="Walk T."/>
            <person name="White J."/>
            <person name="Yandava C."/>
            <person name="Haas B."/>
            <person name="Nusbaum C."/>
            <person name="Birren B."/>
        </authorList>
    </citation>
    <scope>NUCLEOTIDE SEQUENCE [LARGE SCALE GENOMIC DNA]</scope>
    <source>
        <strain evidence="12">R3-111a-1</strain>
    </source>
</reference>
<keyword evidence="12" id="KW-1185">Reference proteome</keyword>
<name>J3PDV5_GAET3</name>
<evidence type="ECO:0000259" key="9">
    <source>
        <dbReference type="Pfam" id="PF18388"/>
    </source>
</evidence>
<dbReference type="OrthoDB" id="21072at2759"/>
<feature type="compositionally biased region" description="Low complexity" evidence="8">
    <location>
        <begin position="229"/>
        <end position="250"/>
    </location>
</feature>
<feature type="domain" description="Atg29 N-terminal" evidence="9">
    <location>
        <begin position="7"/>
        <end position="59"/>
    </location>
</feature>
<evidence type="ECO:0000313" key="11">
    <source>
        <dbReference type="EnsemblFungi" id="EJT70655"/>
    </source>
</evidence>
<protein>
    <recommendedName>
        <fullName evidence="3">Autophagy-related protein 29</fullName>
    </recommendedName>
</protein>
<organism evidence="10">
    <name type="scientific">Gaeumannomyces tritici (strain R3-111a-1)</name>
    <name type="common">Wheat and barley take-all root rot fungus</name>
    <name type="synonym">Gaeumannomyces graminis var. tritici</name>
    <dbReference type="NCBI Taxonomy" id="644352"/>
    <lineage>
        <taxon>Eukaryota</taxon>
        <taxon>Fungi</taxon>
        <taxon>Dikarya</taxon>
        <taxon>Ascomycota</taxon>
        <taxon>Pezizomycotina</taxon>
        <taxon>Sordariomycetes</taxon>
        <taxon>Sordariomycetidae</taxon>
        <taxon>Magnaporthales</taxon>
        <taxon>Magnaporthaceae</taxon>
        <taxon>Gaeumannomyces</taxon>
    </lineage>
</organism>
<dbReference type="STRING" id="644352.J3PDV5"/>
<evidence type="ECO:0000256" key="8">
    <source>
        <dbReference type="SAM" id="MobiDB-lite"/>
    </source>
</evidence>
<dbReference type="GO" id="GO:0000045">
    <property type="term" value="P:autophagosome assembly"/>
    <property type="evidence" value="ECO:0007669"/>
    <property type="project" value="InterPro"/>
</dbReference>
<proteinExistence type="inferred from homology"/>
<gene>
    <name evidence="11" type="primary">20352136</name>
    <name evidence="10" type="ORF">GGTG_11678</name>
</gene>
<reference evidence="11" key="5">
    <citation type="submission" date="2018-04" db="UniProtKB">
        <authorList>
            <consortium name="EnsemblFungi"/>
        </authorList>
    </citation>
    <scope>IDENTIFICATION</scope>
    <source>
        <strain evidence="11">R3-111a-1</strain>
    </source>
</reference>
<dbReference type="RefSeq" id="XP_009227833.1">
    <property type="nucleotide sequence ID" value="XM_009229569.1"/>
</dbReference>
<comment type="subcellular location">
    <subcellularLocation>
        <location evidence="1">Preautophagosomal structure</location>
    </subcellularLocation>
</comment>
<feature type="compositionally biased region" description="Acidic residues" evidence="8">
    <location>
        <begin position="214"/>
        <end position="228"/>
    </location>
</feature>
<dbReference type="Pfam" id="PF18388">
    <property type="entry name" value="ATG29_N"/>
    <property type="match status" value="1"/>
</dbReference>
<evidence type="ECO:0000256" key="1">
    <source>
        <dbReference type="ARBA" id="ARBA00004329"/>
    </source>
</evidence>
<evidence type="ECO:0000256" key="5">
    <source>
        <dbReference type="ARBA" id="ARBA00022927"/>
    </source>
</evidence>
<dbReference type="GO" id="GO:0015031">
    <property type="term" value="P:protein transport"/>
    <property type="evidence" value="ECO:0007669"/>
    <property type="project" value="UniProtKB-KW"/>
</dbReference>
<evidence type="ECO:0000313" key="12">
    <source>
        <dbReference type="Proteomes" id="UP000006039"/>
    </source>
</evidence>
<dbReference type="Proteomes" id="UP000006039">
    <property type="component" value="Unassembled WGS sequence"/>
</dbReference>
<sequence>MDPEPAYTLYIRLPFARGDFVDPPAVNWDSSKDERLWNILSGVSKTEIDWDAIAADFDVTVDFLLRQVTYLTERHASQVRAQMQMRKATTAGKRGSAAPSPVPPGSESTTATAAEMRRVGSAAGYPRAPSSLSIRKDAGVPAGKQAAPFASEGRPQVSRASSSGNSTQQKRGTTAGASALRQQGVDVSGQRKRLSSLPIVTTPTSATRPPRREEDDDGDDEDPQDDEQSPGPAESSSASSSRSSSPAQSRIIRRPPRFTATSGNTGGAGVGSGGATKPVDGLATADGAVSPDEDDDDAEPAFLPFSGGQYSDPSATLRGDPRDMAAARRGGGTPLPPSTPKARRIASLGQSQMSDSSASSTALVNRSPAQEARNVAPLSPRRTAELSGRAAARAKGKGHGLSNHGSDGGTPSMGSSFSDLDDASVTQSALEEALASNMQADNTIGSRMSVALGRALGSRYLPRSNRP</sequence>
<dbReference type="PANTHER" id="PTHR40012">
    <property type="entry name" value="AUTOPHAGY-RELATED PROTEIN 29"/>
    <property type="match status" value="1"/>
</dbReference>
<dbReference type="GO" id="GO:0000407">
    <property type="term" value="C:phagophore assembly site"/>
    <property type="evidence" value="ECO:0007669"/>
    <property type="project" value="UniProtKB-SubCell"/>
</dbReference>
<keyword evidence="6" id="KW-0072">Autophagy</keyword>
<evidence type="ECO:0000256" key="3">
    <source>
        <dbReference type="ARBA" id="ARBA00013784"/>
    </source>
</evidence>
<dbReference type="InterPro" id="IPR039113">
    <property type="entry name" value="ATG29"/>
</dbReference>
<dbReference type="AlphaFoldDB" id="J3PDV5"/>
<feature type="compositionally biased region" description="Low complexity" evidence="8">
    <location>
        <begin position="346"/>
        <end position="360"/>
    </location>
</feature>
<dbReference type="GeneID" id="20352136"/>
<dbReference type="PANTHER" id="PTHR40012:SF1">
    <property type="entry name" value="AUTOPHAGY-RELATED PROTEIN 29"/>
    <property type="match status" value="1"/>
</dbReference>
<reference evidence="10" key="3">
    <citation type="submission" date="2010-09" db="EMBL/GenBank/DDBJ databases">
        <title>Annotation of Gaeumannomyces graminis var. tritici R3-111a-1.</title>
        <authorList>
            <consortium name="The Broad Institute Genome Sequencing Platform"/>
            <person name="Ma L.-J."/>
            <person name="Dead R."/>
            <person name="Young S.K."/>
            <person name="Zeng Q."/>
            <person name="Gargeya S."/>
            <person name="Fitzgerald M."/>
            <person name="Haas B."/>
            <person name="Abouelleil A."/>
            <person name="Alvarado L."/>
            <person name="Arachchi H.M."/>
            <person name="Berlin A."/>
            <person name="Brown A."/>
            <person name="Chapman S.B."/>
            <person name="Chen Z."/>
            <person name="Dunbar C."/>
            <person name="Freedman E."/>
            <person name="Gearin G."/>
            <person name="Gellesch M."/>
            <person name="Goldberg J."/>
            <person name="Griggs A."/>
            <person name="Gujja S."/>
            <person name="Heiman D."/>
            <person name="Howarth C."/>
            <person name="Larson L."/>
            <person name="Lui A."/>
            <person name="MacDonald P.J.P."/>
            <person name="Mehta T."/>
            <person name="Montmayeur A."/>
            <person name="Murphy C."/>
            <person name="Neiman D."/>
            <person name="Pearson M."/>
            <person name="Priest M."/>
            <person name="Roberts A."/>
            <person name="Saif S."/>
            <person name="Shea T."/>
            <person name="Shenoy N."/>
            <person name="Sisk P."/>
            <person name="Stolte C."/>
            <person name="Sykes S."/>
            <person name="Yandava C."/>
            <person name="Wortman J."/>
            <person name="Nusbaum C."/>
            <person name="Birren B."/>
        </authorList>
    </citation>
    <scope>NUCLEOTIDE SEQUENCE</scope>
    <source>
        <strain evidence="10">R3-111a-1</strain>
    </source>
</reference>
<feature type="compositionally biased region" description="Gly residues" evidence="8">
    <location>
        <begin position="264"/>
        <end position="274"/>
    </location>
</feature>
<dbReference type="eggNOG" id="ENOG502S3V4">
    <property type="taxonomic scope" value="Eukaryota"/>
</dbReference>
<keyword evidence="4" id="KW-0813">Transport</keyword>
<reference evidence="11" key="4">
    <citation type="journal article" date="2015" name="G3 (Bethesda)">
        <title>Genome sequences of three phytopathogenic species of the Magnaporthaceae family of fungi.</title>
        <authorList>
            <person name="Okagaki L.H."/>
            <person name="Nunes C.C."/>
            <person name="Sailsbery J."/>
            <person name="Clay B."/>
            <person name="Brown D."/>
            <person name="John T."/>
            <person name="Oh Y."/>
            <person name="Young N."/>
            <person name="Fitzgerald M."/>
            <person name="Haas B.J."/>
            <person name="Zeng Q."/>
            <person name="Young S."/>
            <person name="Adiconis X."/>
            <person name="Fan L."/>
            <person name="Levin J.Z."/>
            <person name="Mitchell T.K."/>
            <person name="Okubara P.A."/>
            <person name="Farman M.L."/>
            <person name="Kohn L.M."/>
            <person name="Birren B."/>
            <person name="Ma L.-J."/>
            <person name="Dean R.A."/>
        </authorList>
    </citation>
    <scope>NUCLEOTIDE SEQUENCE</scope>
    <source>
        <strain evidence="11">R3-111a-1</strain>
    </source>
</reference>
<evidence type="ECO:0000256" key="4">
    <source>
        <dbReference type="ARBA" id="ARBA00022448"/>
    </source>
</evidence>
<dbReference type="HOGENOM" id="CLU_027589_1_0_1"/>